<dbReference type="PROSITE" id="PS51918">
    <property type="entry name" value="RADICAL_SAM"/>
    <property type="match status" value="1"/>
</dbReference>
<keyword evidence="8 14" id="KW-0949">S-adenosyl-L-methionine</keyword>
<evidence type="ECO:0000256" key="5">
    <source>
        <dbReference type="ARBA" id="ARBA00021356"/>
    </source>
</evidence>
<dbReference type="GO" id="GO:0016829">
    <property type="term" value="F:lyase activity"/>
    <property type="evidence" value="ECO:0007669"/>
    <property type="project" value="UniProtKB-KW"/>
</dbReference>
<dbReference type="Pfam" id="PF04055">
    <property type="entry name" value="Radical_SAM"/>
    <property type="match status" value="1"/>
</dbReference>
<dbReference type="InterPro" id="IPR001989">
    <property type="entry name" value="Radical_activat_CS"/>
</dbReference>
<dbReference type="InterPro" id="IPR058240">
    <property type="entry name" value="rSAM_sf"/>
</dbReference>
<evidence type="ECO:0000313" key="17">
    <source>
        <dbReference type="Proteomes" id="UP000609849"/>
    </source>
</evidence>
<dbReference type="PANTHER" id="PTHR30352">
    <property type="entry name" value="PYRUVATE FORMATE-LYASE-ACTIVATING ENZYME"/>
    <property type="match status" value="1"/>
</dbReference>
<dbReference type="SFLD" id="SFLDG01067">
    <property type="entry name" value="SPASM/twitch_domain_containing"/>
    <property type="match status" value="1"/>
</dbReference>
<keyword evidence="16" id="KW-0456">Lyase</keyword>
<evidence type="ECO:0000256" key="9">
    <source>
        <dbReference type="ARBA" id="ARBA00022723"/>
    </source>
</evidence>
<sequence>MIKGRVHSIETFGTVDGPGIRFILFMQGCPLRCKYCHNRDTWDTKCGTEYTTDQIIAQALKYSSYMRASGGGITASGGEATLQPEFLAELFAKAKKNKIHTCLDTSGFVNIDTIAPVLENTDLVLLDIKHMVEEKAKELTGVGIEKTLKLARHLSDRNIPVWIRHVLVPGVTDDQENLEKLAEFVSTLNNVERFEILPYHTMGVHKWENMGLDYELKNIEDGTQDDIDRAIDIMSKYEVEIFNKRSA</sequence>
<comment type="caution">
    <text evidence="16">The sequence shown here is derived from an EMBL/GenBank/DDBJ whole genome shotgun (WGS) entry which is preliminary data.</text>
</comment>
<evidence type="ECO:0000256" key="10">
    <source>
        <dbReference type="ARBA" id="ARBA00023002"/>
    </source>
</evidence>
<accession>A0ABR7JRH8</accession>
<comment type="subcellular location">
    <subcellularLocation>
        <location evidence="2 14">Cytoplasm</location>
    </subcellularLocation>
</comment>
<feature type="domain" description="Radical SAM core" evidence="15">
    <location>
        <begin position="15"/>
        <end position="240"/>
    </location>
</feature>
<dbReference type="Proteomes" id="UP000609849">
    <property type="component" value="Unassembled WGS sequence"/>
</dbReference>
<organism evidence="16 17">
    <name type="scientific">Romboutsia faecis</name>
    <dbReference type="NCBI Taxonomy" id="2764597"/>
    <lineage>
        <taxon>Bacteria</taxon>
        <taxon>Bacillati</taxon>
        <taxon>Bacillota</taxon>
        <taxon>Clostridia</taxon>
        <taxon>Peptostreptococcales</taxon>
        <taxon>Peptostreptococcaceae</taxon>
        <taxon>Romboutsia</taxon>
    </lineage>
</organism>
<dbReference type="SFLD" id="SFLDG01118">
    <property type="entry name" value="activating_enzymes__group_2"/>
    <property type="match status" value="1"/>
</dbReference>
<keyword evidence="16" id="KW-0670">Pyruvate</keyword>
<dbReference type="NCBIfam" id="TIGR02493">
    <property type="entry name" value="PFLA"/>
    <property type="match status" value="1"/>
</dbReference>
<dbReference type="InterPro" id="IPR034465">
    <property type="entry name" value="Pyruvate_for-lyase_activase"/>
</dbReference>
<evidence type="ECO:0000256" key="6">
    <source>
        <dbReference type="ARBA" id="ARBA00022485"/>
    </source>
</evidence>
<keyword evidence="11 14" id="KW-0408">Iron</keyword>
<dbReference type="RefSeq" id="WP_153971866.1">
    <property type="nucleotide sequence ID" value="NZ_JACRWE010000005.1"/>
</dbReference>
<gene>
    <name evidence="16" type="primary">pflA</name>
    <name evidence="16" type="ORF">H8923_12145</name>
</gene>
<keyword evidence="6 14" id="KW-0004">4Fe-4S</keyword>
<dbReference type="SFLD" id="SFLDG01066">
    <property type="entry name" value="organic_radical-activating_enz"/>
    <property type="match status" value="1"/>
</dbReference>
<dbReference type="CDD" id="cd01335">
    <property type="entry name" value="Radical_SAM"/>
    <property type="match status" value="1"/>
</dbReference>
<evidence type="ECO:0000256" key="13">
    <source>
        <dbReference type="ARBA" id="ARBA00047533"/>
    </source>
</evidence>
<dbReference type="GO" id="GO:0043365">
    <property type="term" value="F:[formate-C-acetyltransferase]-activating enzyme activity"/>
    <property type="evidence" value="ECO:0007669"/>
    <property type="project" value="UniProtKB-EC"/>
</dbReference>
<dbReference type="PROSITE" id="PS01087">
    <property type="entry name" value="RADICAL_ACTIVATING"/>
    <property type="match status" value="1"/>
</dbReference>
<dbReference type="SUPFAM" id="SSF102114">
    <property type="entry name" value="Radical SAM enzymes"/>
    <property type="match status" value="1"/>
</dbReference>
<evidence type="ECO:0000256" key="8">
    <source>
        <dbReference type="ARBA" id="ARBA00022691"/>
    </source>
</evidence>
<dbReference type="InterPro" id="IPR012838">
    <property type="entry name" value="PFL1_activating"/>
</dbReference>
<proteinExistence type="inferred from homology"/>
<dbReference type="InterPro" id="IPR040074">
    <property type="entry name" value="BssD/PflA/YjjW"/>
</dbReference>
<dbReference type="PIRSF" id="PIRSF000371">
    <property type="entry name" value="PFL_act_enz"/>
    <property type="match status" value="1"/>
</dbReference>
<dbReference type="Gene3D" id="3.20.20.70">
    <property type="entry name" value="Aldolase class I"/>
    <property type="match status" value="1"/>
</dbReference>
<keyword evidence="12 14" id="KW-0411">Iron-sulfur</keyword>
<evidence type="ECO:0000256" key="1">
    <source>
        <dbReference type="ARBA" id="ARBA00003141"/>
    </source>
</evidence>
<keyword evidence="10 14" id="KW-0560">Oxidoreductase</keyword>
<dbReference type="InterPro" id="IPR013785">
    <property type="entry name" value="Aldolase_TIM"/>
</dbReference>
<comment type="cofactor">
    <cofactor evidence="14">
        <name>[4Fe-4S] cluster</name>
        <dbReference type="ChEBI" id="CHEBI:49883"/>
    </cofactor>
    <text evidence="14">Binds 1 [4Fe-4S] cluster. The cluster is coordinated with 3 cysteines and an exchangeable S-adenosyl-L-methionine.</text>
</comment>
<comment type="catalytic activity">
    <reaction evidence="13 14">
        <text>glycyl-[formate C-acetyltransferase] + reduced [flavodoxin] + S-adenosyl-L-methionine = glycin-2-yl radical-[formate C-acetyltransferase] + semiquinone [flavodoxin] + 5'-deoxyadenosine + L-methionine + H(+)</text>
        <dbReference type="Rhea" id="RHEA:19225"/>
        <dbReference type="Rhea" id="RHEA-COMP:10622"/>
        <dbReference type="Rhea" id="RHEA-COMP:12190"/>
        <dbReference type="Rhea" id="RHEA-COMP:12191"/>
        <dbReference type="Rhea" id="RHEA-COMP:14480"/>
        <dbReference type="ChEBI" id="CHEBI:15378"/>
        <dbReference type="ChEBI" id="CHEBI:17319"/>
        <dbReference type="ChEBI" id="CHEBI:29947"/>
        <dbReference type="ChEBI" id="CHEBI:32722"/>
        <dbReference type="ChEBI" id="CHEBI:57618"/>
        <dbReference type="ChEBI" id="CHEBI:57844"/>
        <dbReference type="ChEBI" id="CHEBI:59789"/>
        <dbReference type="ChEBI" id="CHEBI:140311"/>
        <dbReference type="EC" id="1.97.1.4"/>
    </reaction>
</comment>
<dbReference type="EC" id="1.97.1.4" evidence="4 14"/>
<evidence type="ECO:0000256" key="4">
    <source>
        <dbReference type="ARBA" id="ARBA00012303"/>
    </source>
</evidence>
<protein>
    <recommendedName>
        <fullName evidence="5 14">Pyruvate formate-lyase-activating enzyme</fullName>
        <ecNumber evidence="4 14">1.97.1.4</ecNumber>
    </recommendedName>
</protein>
<dbReference type="EMBL" id="JACRWE010000005">
    <property type="protein sequence ID" value="MBC5997516.1"/>
    <property type="molecule type" value="Genomic_DNA"/>
</dbReference>
<keyword evidence="17" id="KW-1185">Reference proteome</keyword>
<keyword evidence="9 14" id="KW-0479">Metal-binding</keyword>
<comment type="similarity">
    <text evidence="3 14">Belongs to the organic radical-activating enzymes family.</text>
</comment>
<evidence type="ECO:0000256" key="7">
    <source>
        <dbReference type="ARBA" id="ARBA00022490"/>
    </source>
</evidence>
<dbReference type="InterPro" id="IPR012839">
    <property type="entry name" value="Organic_radical_activase"/>
</dbReference>
<dbReference type="SFLD" id="SFLDF00278">
    <property type="entry name" value="pyruvate_formate-lyase_activas"/>
    <property type="match status" value="1"/>
</dbReference>
<evidence type="ECO:0000256" key="2">
    <source>
        <dbReference type="ARBA" id="ARBA00004496"/>
    </source>
</evidence>
<evidence type="ECO:0000256" key="11">
    <source>
        <dbReference type="ARBA" id="ARBA00023004"/>
    </source>
</evidence>
<evidence type="ECO:0000259" key="15">
    <source>
        <dbReference type="PROSITE" id="PS51918"/>
    </source>
</evidence>
<comment type="function">
    <text evidence="1 14">Activation of pyruvate formate-lyase under anaerobic conditions by generation of an organic free radical, using S-adenosylmethionine and reduced flavodoxin as cosubstrates to produce 5'-deoxy-adenosine.</text>
</comment>
<dbReference type="PANTHER" id="PTHR30352:SF5">
    <property type="entry name" value="PYRUVATE FORMATE-LYASE 1-ACTIVATING ENZYME"/>
    <property type="match status" value="1"/>
</dbReference>
<evidence type="ECO:0000313" key="16">
    <source>
        <dbReference type="EMBL" id="MBC5997516.1"/>
    </source>
</evidence>
<dbReference type="InterPro" id="IPR007197">
    <property type="entry name" value="rSAM"/>
</dbReference>
<name>A0ABR7JRH8_9FIRM</name>
<evidence type="ECO:0000256" key="14">
    <source>
        <dbReference type="RuleBase" id="RU362053"/>
    </source>
</evidence>
<keyword evidence="7 14" id="KW-0963">Cytoplasm</keyword>
<reference evidence="16 17" key="1">
    <citation type="submission" date="2020-08" db="EMBL/GenBank/DDBJ databases">
        <authorList>
            <person name="Liu C."/>
            <person name="Sun Q."/>
        </authorList>
    </citation>
    <scope>NUCLEOTIDE SEQUENCE [LARGE SCALE GENOMIC DNA]</scope>
    <source>
        <strain evidence="16 17">NSJ-18</strain>
    </source>
</reference>
<dbReference type="InterPro" id="IPR034457">
    <property type="entry name" value="Organic_radical-activating"/>
</dbReference>
<evidence type="ECO:0000256" key="12">
    <source>
        <dbReference type="ARBA" id="ARBA00023014"/>
    </source>
</evidence>
<dbReference type="SFLD" id="SFLDS00029">
    <property type="entry name" value="Radical_SAM"/>
    <property type="match status" value="1"/>
</dbReference>
<evidence type="ECO:0000256" key="3">
    <source>
        <dbReference type="ARBA" id="ARBA00009777"/>
    </source>
</evidence>